<organism evidence="3 4">
    <name type="scientific">Candidatus Uhrbacteria bacterium RIFCSPHIGHO2_12_FULL_57_11</name>
    <dbReference type="NCBI Taxonomy" id="1802398"/>
    <lineage>
        <taxon>Bacteria</taxon>
        <taxon>Candidatus Uhriibacteriota</taxon>
    </lineage>
</organism>
<feature type="transmembrane region" description="Helical" evidence="1">
    <location>
        <begin position="93"/>
        <end position="115"/>
    </location>
</feature>
<keyword evidence="1" id="KW-0472">Membrane</keyword>
<keyword evidence="2" id="KW-0732">Signal</keyword>
<sequence length="124" mass="12825">MSQIKKYSTIAGSSLLTLFYASPALAIATGLEETGKAAFGTLPEADITVIVGRVISAALGLLGIIFLVLTVYGGFLWMTAAGNEQQIEKAKKMLVSAVIGLVIVSAGYAITNFVITQLTTAVGV</sequence>
<dbReference type="AlphaFoldDB" id="A0A1F7UI59"/>
<feature type="transmembrane region" description="Helical" evidence="1">
    <location>
        <begin position="50"/>
        <end position="72"/>
    </location>
</feature>
<proteinExistence type="predicted"/>
<feature type="signal peptide" evidence="2">
    <location>
        <begin position="1"/>
        <end position="26"/>
    </location>
</feature>
<keyword evidence="1" id="KW-1133">Transmembrane helix</keyword>
<protein>
    <submittedName>
        <fullName evidence="3">Uncharacterized protein</fullName>
    </submittedName>
</protein>
<keyword evidence="1" id="KW-0812">Transmembrane</keyword>
<dbReference type="Pfam" id="PF18895">
    <property type="entry name" value="T4SS_pilin"/>
    <property type="match status" value="1"/>
</dbReference>
<dbReference type="InterPro" id="IPR043993">
    <property type="entry name" value="T4SS_pilin"/>
</dbReference>
<evidence type="ECO:0000313" key="4">
    <source>
        <dbReference type="Proteomes" id="UP000176598"/>
    </source>
</evidence>
<evidence type="ECO:0000256" key="2">
    <source>
        <dbReference type="SAM" id="SignalP"/>
    </source>
</evidence>
<feature type="chain" id="PRO_5009533057" evidence="2">
    <location>
        <begin position="27"/>
        <end position="124"/>
    </location>
</feature>
<comment type="caution">
    <text evidence="3">The sequence shown here is derived from an EMBL/GenBank/DDBJ whole genome shotgun (WGS) entry which is preliminary data.</text>
</comment>
<reference evidence="3 4" key="1">
    <citation type="journal article" date="2016" name="Nat. Commun.">
        <title>Thousands of microbial genomes shed light on interconnected biogeochemical processes in an aquifer system.</title>
        <authorList>
            <person name="Anantharaman K."/>
            <person name="Brown C.T."/>
            <person name="Hug L.A."/>
            <person name="Sharon I."/>
            <person name="Castelle C.J."/>
            <person name="Probst A.J."/>
            <person name="Thomas B.C."/>
            <person name="Singh A."/>
            <person name="Wilkins M.J."/>
            <person name="Karaoz U."/>
            <person name="Brodie E.L."/>
            <person name="Williams K.H."/>
            <person name="Hubbard S.S."/>
            <person name="Banfield J.F."/>
        </authorList>
    </citation>
    <scope>NUCLEOTIDE SEQUENCE [LARGE SCALE GENOMIC DNA]</scope>
</reference>
<dbReference type="Proteomes" id="UP000176598">
    <property type="component" value="Unassembled WGS sequence"/>
</dbReference>
<gene>
    <name evidence="3" type="ORF">A3F28_00225</name>
</gene>
<evidence type="ECO:0000313" key="3">
    <source>
        <dbReference type="EMBL" id="OGL77961.1"/>
    </source>
</evidence>
<accession>A0A1F7UI59</accession>
<dbReference type="EMBL" id="MGEG01000050">
    <property type="protein sequence ID" value="OGL77961.1"/>
    <property type="molecule type" value="Genomic_DNA"/>
</dbReference>
<name>A0A1F7UI59_9BACT</name>
<evidence type="ECO:0000256" key="1">
    <source>
        <dbReference type="SAM" id="Phobius"/>
    </source>
</evidence>